<sequence>MLYSATLAPVNQREDISCLEKLVKVDKYSGSPRTNDYLDIDEIPNFVDARSVIECDFMDHDMRETVPLAELEASDNKLLCTGLPQLNESSDDTRIKVSKNLYSDLDKVEDMLSTSTNTISVIGSLERALLEIGELLRNIEALDDSILVKHQGIGH</sequence>
<dbReference type="EMBL" id="JAUIZM010000004">
    <property type="protein sequence ID" value="KAK1389256.1"/>
    <property type="molecule type" value="Genomic_DNA"/>
</dbReference>
<comment type="caution">
    <text evidence="1">The sequence shown here is derived from an EMBL/GenBank/DDBJ whole genome shotgun (WGS) entry which is preliminary data.</text>
</comment>
<keyword evidence="2" id="KW-1185">Reference proteome</keyword>
<organism evidence="1 2">
    <name type="scientific">Heracleum sosnowskyi</name>
    <dbReference type="NCBI Taxonomy" id="360622"/>
    <lineage>
        <taxon>Eukaryota</taxon>
        <taxon>Viridiplantae</taxon>
        <taxon>Streptophyta</taxon>
        <taxon>Embryophyta</taxon>
        <taxon>Tracheophyta</taxon>
        <taxon>Spermatophyta</taxon>
        <taxon>Magnoliopsida</taxon>
        <taxon>eudicotyledons</taxon>
        <taxon>Gunneridae</taxon>
        <taxon>Pentapetalae</taxon>
        <taxon>asterids</taxon>
        <taxon>campanulids</taxon>
        <taxon>Apiales</taxon>
        <taxon>Apiaceae</taxon>
        <taxon>Apioideae</taxon>
        <taxon>apioid superclade</taxon>
        <taxon>Tordylieae</taxon>
        <taxon>Tordyliinae</taxon>
        <taxon>Heracleum</taxon>
    </lineage>
</organism>
<dbReference type="AlphaFoldDB" id="A0AAD8IPG6"/>
<dbReference type="Proteomes" id="UP001237642">
    <property type="component" value="Unassembled WGS sequence"/>
</dbReference>
<reference evidence="1" key="2">
    <citation type="submission" date="2023-05" db="EMBL/GenBank/DDBJ databases">
        <authorList>
            <person name="Schelkunov M.I."/>
        </authorList>
    </citation>
    <scope>NUCLEOTIDE SEQUENCE</scope>
    <source>
        <strain evidence="1">Hsosn_3</strain>
        <tissue evidence="1">Leaf</tissue>
    </source>
</reference>
<accession>A0AAD8IPG6</accession>
<proteinExistence type="predicted"/>
<gene>
    <name evidence="1" type="ORF">POM88_017434</name>
</gene>
<evidence type="ECO:0000313" key="1">
    <source>
        <dbReference type="EMBL" id="KAK1389256.1"/>
    </source>
</evidence>
<name>A0AAD8IPG6_9APIA</name>
<protein>
    <submittedName>
        <fullName evidence="1">Uncharacterized protein</fullName>
    </submittedName>
</protein>
<evidence type="ECO:0000313" key="2">
    <source>
        <dbReference type="Proteomes" id="UP001237642"/>
    </source>
</evidence>
<reference evidence="1" key="1">
    <citation type="submission" date="2023-02" db="EMBL/GenBank/DDBJ databases">
        <title>Genome of toxic invasive species Heracleum sosnowskyi carries increased number of genes despite the absence of recent whole-genome duplications.</title>
        <authorList>
            <person name="Schelkunov M."/>
            <person name="Shtratnikova V."/>
            <person name="Makarenko M."/>
            <person name="Klepikova A."/>
            <person name="Omelchenko D."/>
            <person name="Novikova G."/>
            <person name="Obukhova E."/>
            <person name="Bogdanov V."/>
            <person name="Penin A."/>
            <person name="Logacheva M."/>
        </authorList>
    </citation>
    <scope>NUCLEOTIDE SEQUENCE</scope>
    <source>
        <strain evidence="1">Hsosn_3</strain>
        <tissue evidence="1">Leaf</tissue>
    </source>
</reference>